<comment type="function">
    <text evidence="7">Mechanosensitive channel that participates in the regulation of osmotic pressure changes within the cell, opening in response to stretch forces in the membrane lipid bilayer, without the need for other proteins. Contributes to normal resistance to hypoosmotic shock. Forms an ion channel of 1.0 nanosiemens conductance with a slight preference for anions.</text>
</comment>
<dbReference type="Pfam" id="PF05552">
    <property type="entry name" value="MS_channel_1st_1"/>
    <property type="match status" value="1"/>
</dbReference>
<feature type="domain" description="Mechanosensitive ion channel MscS C-terminal" evidence="9">
    <location>
        <begin position="193"/>
        <end position="273"/>
    </location>
</feature>
<keyword evidence="5 7" id="KW-1133">Transmembrane helix</keyword>
<evidence type="ECO:0000313" key="11">
    <source>
        <dbReference type="Proteomes" id="UP000236449"/>
    </source>
</evidence>
<dbReference type="RefSeq" id="WP_102965620.1">
    <property type="nucleotide sequence ID" value="NZ_POSK01000003.1"/>
</dbReference>
<protein>
    <recommendedName>
        <fullName evidence="7">Small-conductance mechanosensitive channel</fullName>
    </recommendedName>
</protein>
<dbReference type="EMBL" id="POSK01000003">
    <property type="protein sequence ID" value="PNI05541.1"/>
    <property type="molecule type" value="Genomic_DNA"/>
</dbReference>
<dbReference type="SUPFAM" id="SSF82861">
    <property type="entry name" value="Mechanosensitive channel protein MscS (YggB), transmembrane region"/>
    <property type="match status" value="1"/>
</dbReference>
<dbReference type="Pfam" id="PF00924">
    <property type="entry name" value="MS_channel_2nd"/>
    <property type="match status" value="1"/>
</dbReference>
<feature type="transmembrane region" description="Helical" evidence="7">
    <location>
        <begin position="100"/>
        <end position="130"/>
    </location>
</feature>
<gene>
    <name evidence="10" type="ORF">C1N32_05405</name>
</gene>
<dbReference type="InterPro" id="IPR049278">
    <property type="entry name" value="MS_channel_C"/>
</dbReference>
<feature type="transmembrane region" description="Helical" evidence="7">
    <location>
        <begin position="27"/>
        <end position="49"/>
    </location>
</feature>
<dbReference type="SUPFAM" id="SSF82689">
    <property type="entry name" value="Mechanosensitive channel protein MscS (YggB), C-terminal domain"/>
    <property type="match status" value="1"/>
</dbReference>
<dbReference type="InterPro" id="IPR006685">
    <property type="entry name" value="MscS_channel_2nd"/>
</dbReference>
<comment type="similarity">
    <text evidence="2 7">Belongs to the MscS (TC 1.A.23) family.</text>
</comment>
<organism evidence="10 11">
    <name type="scientific">Vibrio diazotrophicus</name>
    <dbReference type="NCBI Taxonomy" id="685"/>
    <lineage>
        <taxon>Bacteria</taxon>
        <taxon>Pseudomonadati</taxon>
        <taxon>Pseudomonadota</taxon>
        <taxon>Gammaproteobacteria</taxon>
        <taxon>Vibrionales</taxon>
        <taxon>Vibrionaceae</taxon>
        <taxon>Vibrio</taxon>
    </lineage>
</organism>
<sequence length="300" mass="33196">MTEEAILLAFPNEVSYFNSWYSSNEEIVFQHGINIISAILILVVGYFNVKMVLKIIRKLLNKREMDSPVVAAFALGLARYVLFTIIILACFGVLGVETSAGVVIVGAVGLAVGLAMGSSLSNFSAGVLIISFRPFKVGDYVEVGGVEGLVEAVQVFQILLKTADNKMVMLPNSVVTSSSITNFSRYAHRRVDLLIGVSYRSDLQKTKQVICDALSKDRRILKEPAITIGVLELGESSINFVVRPWCKTEDYWAVYFESLYYIKKALSENGIEIPFPRTEVKLAGLTKSYSLKLKEGREEL</sequence>
<evidence type="ECO:0000256" key="2">
    <source>
        <dbReference type="ARBA" id="ARBA00008017"/>
    </source>
</evidence>
<dbReference type="PANTHER" id="PTHR30221">
    <property type="entry name" value="SMALL-CONDUCTANCE MECHANOSENSITIVE CHANNEL"/>
    <property type="match status" value="1"/>
</dbReference>
<evidence type="ECO:0000256" key="6">
    <source>
        <dbReference type="ARBA" id="ARBA00023136"/>
    </source>
</evidence>
<proteinExistence type="inferred from homology"/>
<dbReference type="InterPro" id="IPR011066">
    <property type="entry name" value="MscS_channel_C_sf"/>
</dbReference>
<reference evidence="10 11" key="1">
    <citation type="submission" date="2018-01" db="EMBL/GenBank/DDBJ databases">
        <title>Draft genome sequences of six Vibrio diazotrophicus strains isolated from deep-sea sediments of the Baltic Sea.</title>
        <authorList>
            <person name="Castillo D."/>
            <person name="Vandieken V."/>
            <person name="Chiang O."/>
            <person name="Middelboe M."/>
        </authorList>
    </citation>
    <scope>NUCLEOTIDE SEQUENCE [LARGE SCALE GENOMIC DNA]</scope>
    <source>
        <strain evidence="10 11">60.27F</strain>
    </source>
</reference>
<dbReference type="Gene3D" id="1.10.287.1260">
    <property type="match status" value="1"/>
</dbReference>
<dbReference type="InterPro" id="IPR008910">
    <property type="entry name" value="MSC_TM_helix"/>
</dbReference>
<keyword evidence="7" id="KW-0813">Transport</keyword>
<dbReference type="OrthoDB" id="9809206at2"/>
<dbReference type="InterPro" id="IPR023408">
    <property type="entry name" value="MscS_beta-dom_sf"/>
</dbReference>
<dbReference type="PANTHER" id="PTHR30221:SF1">
    <property type="entry name" value="SMALL-CONDUCTANCE MECHANOSENSITIVE CHANNEL"/>
    <property type="match status" value="1"/>
</dbReference>
<dbReference type="GO" id="GO:0008381">
    <property type="term" value="F:mechanosensitive monoatomic ion channel activity"/>
    <property type="evidence" value="ECO:0007669"/>
    <property type="project" value="InterPro"/>
</dbReference>
<dbReference type="InterPro" id="IPR010920">
    <property type="entry name" value="LSM_dom_sf"/>
</dbReference>
<keyword evidence="6 7" id="KW-0472">Membrane</keyword>
<keyword evidence="4 7" id="KW-0812">Transmembrane</keyword>
<evidence type="ECO:0000256" key="7">
    <source>
        <dbReference type="RuleBase" id="RU369025"/>
    </source>
</evidence>
<dbReference type="Proteomes" id="UP000236449">
    <property type="component" value="Unassembled WGS sequence"/>
</dbReference>
<accession>A0A2J8I4Y4</accession>
<comment type="subcellular location">
    <subcellularLocation>
        <location evidence="7">Cell inner membrane</location>
        <topology evidence="7">Multi-pass membrane protein</topology>
    </subcellularLocation>
    <subcellularLocation>
        <location evidence="1">Cell membrane</location>
        <topology evidence="1">Multi-pass membrane protein</topology>
    </subcellularLocation>
</comment>
<evidence type="ECO:0000313" key="10">
    <source>
        <dbReference type="EMBL" id="PNI05541.1"/>
    </source>
</evidence>
<dbReference type="Gene3D" id="2.30.30.60">
    <property type="match status" value="1"/>
</dbReference>
<comment type="caution">
    <text evidence="7">Lacks conserved residue(s) required for the propagation of feature annotation.</text>
</comment>
<evidence type="ECO:0000259" key="8">
    <source>
        <dbReference type="Pfam" id="PF00924"/>
    </source>
</evidence>
<keyword evidence="7" id="KW-0407">Ion channel</keyword>
<evidence type="ECO:0000256" key="4">
    <source>
        <dbReference type="ARBA" id="ARBA00022692"/>
    </source>
</evidence>
<feature type="transmembrane region" description="Helical" evidence="7">
    <location>
        <begin position="69"/>
        <end position="94"/>
    </location>
</feature>
<dbReference type="InterPro" id="IPR011014">
    <property type="entry name" value="MscS_channel_TM-2"/>
</dbReference>
<keyword evidence="7" id="KW-0997">Cell inner membrane</keyword>
<dbReference type="Gene3D" id="3.30.70.100">
    <property type="match status" value="1"/>
</dbReference>
<evidence type="ECO:0000256" key="3">
    <source>
        <dbReference type="ARBA" id="ARBA00022475"/>
    </source>
</evidence>
<dbReference type="GO" id="GO:0005886">
    <property type="term" value="C:plasma membrane"/>
    <property type="evidence" value="ECO:0007669"/>
    <property type="project" value="UniProtKB-SubCell"/>
</dbReference>
<name>A0A2J8I4Y4_VIBDI</name>
<keyword evidence="7" id="KW-0406">Ion transport</keyword>
<comment type="caution">
    <text evidence="10">The sequence shown here is derived from an EMBL/GenBank/DDBJ whole genome shotgun (WGS) entry which is preliminary data.</text>
</comment>
<dbReference type="InterPro" id="IPR045275">
    <property type="entry name" value="MscS_archaea/bacteria_type"/>
</dbReference>
<evidence type="ECO:0000256" key="1">
    <source>
        <dbReference type="ARBA" id="ARBA00004651"/>
    </source>
</evidence>
<keyword evidence="3" id="KW-1003">Cell membrane</keyword>
<feature type="domain" description="Mechanosensitive ion channel MscS" evidence="8">
    <location>
        <begin position="119"/>
        <end position="185"/>
    </location>
</feature>
<dbReference type="AlphaFoldDB" id="A0A2J8I4Y4"/>
<evidence type="ECO:0000259" key="9">
    <source>
        <dbReference type="Pfam" id="PF21082"/>
    </source>
</evidence>
<dbReference type="Pfam" id="PF21082">
    <property type="entry name" value="MS_channel_3rd"/>
    <property type="match status" value="1"/>
</dbReference>
<comment type="subunit">
    <text evidence="7">Homoheptamer.</text>
</comment>
<dbReference type="SUPFAM" id="SSF50182">
    <property type="entry name" value="Sm-like ribonucleoproteins"/>
    <property type="match status" value="1"/>
</dbReference>
<evidence type="ECO:0000256" key="5">
    <source>
        <dbReference type="ARBA" id="ARBA00022989"/>
    </source>
</evidence>